<accession>A0A9R1V5C4</accession>
<protein>
    <recommendedName>
        <fullName evidence="1">F-box domain-containing protein</fullName>
    </recommendedName>
</protein>
<dbReference type="Gramene" id="rna-gnl|WGS:NBSK|LSAT_7X32261_mrna">
    <property type="protein sequence ID" value="cds-PLY74556.1"/>
    <property type="gene ID" value="gene-LSAT_7X32261"/>
</dbReference>
<dbReference type="Pfam" id="PF00646">
    <property type="entry name" value="F-box"/>
    <property type="match status" value="1"/>
</dbReference>
<dbReference type="Pfam" id="PF24758">
    <property type="entry name" value="LRR_At5g56370"/>
    <property type="match status" value="1"/>
</dbReference>
<dbReference type="InterPro" id="IPR055411">
    <property type="entry name" value="LRR_FXL15/At3g58940/PEG3-like"/>
</dbReference>
<dbReference type="Proteomes" id="UP000235145">
    <property type="component" value="Unassembled WGS sequence"/>
</dbReference>
<dbReference type="SMART" id="SM00256">
    <property type="entry name" value="FBOX"/>
    <property type="match status" value="1"/>
</dbReference>
<name>A0A9R1V5C4_LACSA</name>
<organism evidence="2 3">
    <name type="scientific">Lactuca sativa</name>
    <name type="common">Garden lettuce</name>
    <dbReference type="NCBI Taxonomy" id="4236"/>
    <lineage>
        <taxon>Eukaryota</taxon>
        <taxon>Viridiplantae</taxon>
        <taxon>Streptophyta</taxon>
        <taxon>Embryophyta</taxon>
        <taxon>Tracheophyta</taxon>
        <taxon>Spermatophyta</taxon>
        <taxon>Magnoliopsida</taxon>
        <taxon>eudicotyledons</taxon>
        <taxon>Gunneridae</taxon>
        <taxon>Pentapetalae</taxon>
        <taxon>asterids</taxon>
        <taxon>campanulids</taxon>
        <taxon>Asterales</taxon>
        <taxon>Asteraceae</taxon>
        <taxon>Cichorioideae</taxon>
        <taxon>Cichorieae</taxon>
        <taxon>Lactucinae</taxon>
        <taxon>Lactuca</taxon>
    </lineage>
</organism>
<feature type="domain" description="F-box" evidence="1">
    <location>
        <begin position="12"/>
        <end position="59"/>
    </location>
</feature>
<dbReference type="InterPro" id="IPR032675">
    <property type="entry name" value="LRR_dom_sf"/>
</dbReference>
<dbReference type="Gene3D" id="3.80.10.10">
    <property type="entry name" value="Ribonuclease Inhibitor"/>
    <property type="match status" value="1"/>
</dbReference>
<dbReference type="GO" id="GO:1905761">
    <property type="term" value="F:SCF ubiquitin ligase complex binding"/>
    <property type="evidence" value="ECO:0000318"/>
    <property type="project" value="GO_Central"/>
</dbReference>
<dbReference type="SUPFAM" id="SSF81383">
    <property type="entry name" value="F-box domain"/>
    <property type="match status" value="1"/>
</dbReference>
<dbReference type="SUPFAM" id="SSF52047">
    <property type="entry name" value="RNI-like"/>
    <property type="match status" value="1"/>
</dbReference>
<proteinExistence type="predicted"/>
<dbReference type="Gene3D" id="1.20.1280.50">
    <property type="match status" value="1"/>
</dbReference>
<comment type="caution">
    <text evidence="2">The sequence shown here is derived from an EMBL/GenBank/DDBJ whole genome shotgun (WGS) entry which is preliminary data.</text>
</comment>
<dbReference type="InterPro" id="IPR001810">
    <property type="entry name" value="F-box_dom"/>
</dbReference>
<gene>
    <name evidence="2" type="ORF">LSAT_V11C700354540</name>
</gene>
<dbReference type="InterPro" id="IPR036047">
    <property type="entry name" value="F-box-like_dom_sf"/>
</dbReference>
<dbReference type="PROSITE" id="PS50181">
    <property type="entry name" value="FBOX"/>
    <property type="match status" value="1"/>
</dbReference>
<sequence length="284" mass="32743">MVVVSSSAMEDPPNWMEMPDEVMANILQRLGTKEILNNAWKVCTTWRRICKDPAMWKVIDVQKSDNDVEEHLDLERLTKKAIDLSCGELIDISISGFGNDDLLDYIFLRSGKLKRVSLTYLRGKACWLTRAPKRFPQLEELHISLGFINVEDIEVIGRNCPQLKSFTVNKVFQWSHNDDHALAVANYMPELRLLDLCGSNMTNDGLEAILIGCPHLESLDVRMCSNLNLKGNLGKLCTERIKDFMHPNDSSENCRYLLLSYEFYHELHVFLQEWKSGARSTFRW</sequence>
<evidence type="ECO:0000313" key="2">
    <source>
        <dbReference type="EMBL" id="KAJ0198563.1"/>
    </source>
</evidence>
<dbReference type="AlphaFoldDB" id="A0A9R1V5C4"/>
<reference evidence="2 3" key="1">
    <citation type="journal article" date="2017" name="Nat. Commun.">
        <title>Genome assembly with in vitro proximity ligation data and whole-genome triplication in lettuce.</title>
        <authorList>
            <person name="Reyes-Chin-Wo S."/>
            <person name="Wang Z."/>
            <person name="Yang X."/>
            <person name="Kozik A."/>
            <person name="Arikit S."/>
            <person name="Song C."/>
            <person name="Xia L."/>
            <person name="Froenicke L."/>
            <person name="Lavelle D.O."/>
            <person name="Truco M.J."/>
            <person name="Xia R."/>
            <person name="Zhu S."/>
            <person name="Xu C."/>
            <person name="Xu H."/>
            <person name="Xu X."/>
            <person name="Cox K."/>
            <person name="Korf I."/>
            <person name="Meyers B.C."/>
            <person name="Michelmore R.W."/>
        </authorList>
    </citation>
    <scope>NUCLEOTIDE SEQUENCE [LARGE SCALE GENOMIC DNA]</scope>
    <source>
        <strain evidence="3">cv. Salinas</strain>
        <tissue evidence="2">Seedlings</tissue>
    </source>
</reference>
<evidence type="ECO:0000259" key="1">
    <source>
        <dbReference type="PROSITE" id="PS50181"/>
    </source>
</evidence>
<evidence type="ECO:0000313" key="3">
    <source>
        <dbReference type="Proteomes" id="UP000235145"/>
    </source>
</evidence>
<dbReference type="CDD" id="cd22164">
    <property type="entry name" value="F-box_AtSKIP19-like"/>
    <property type="match status" value="1"/>
</dbReference>
<dbReference type="PANTHER" id="PTHR38926">
    <property type="entry name" value="F-BOX DOMAIN CONTAINING PROTEIN, EXPRESSED"/>
    <property type="match status" value="1"/>
</dbReference>
<dbReference type="PANTHER" id="PTHR38926:SF2">
    <property type="entry name" value="F-BOX_LRR-REPEAT PROTEIN 21-RELATED"/>
    <property type="match status" value="1"/>
</dbReference>
<keyword evidence="3" id="KW-1185">Reference proteome</keyword>
<dbReference type="EMBL" id="NBSK02000007">
    <property type="protein sequence ID" value="KAJ0198563.1"/>
    <property type="molecule type" value="Genomic_DNA"/>
</dbReference>